<protein>
    <submittedName>
        <fullName evidence="1">Uncharacterized protein</fullName>
    </submittedName>
</protein>
<dbReference type="PANTHER" id="PTHR23019:SF0">
    <property type="entry name" value="NUCLEAR PORE MEMBRANE GLYCOPROTEIN 210"/>
    <property type="match status" value="1"/>
</dbReference>
<dbReference type="PANTHER" id="PTHR23019">
    <property type="entry name" value="NUCLEAR PORE MEMBRANE GLYCOPROTEIN GP210-RELATED"/>
    <property type="match status" value="1"/>
</dbReference>
<name>A0ABD0V2C4_DENTH</name>
<dbReference type="AlphaFoldDB" id="A0ABD0V2C4"/>
<dbReference type="Proteomes" id="UP001552299">
    <property type="component" value="Unassembled WGS sequence"/>
</dbReference>
<evidence type="ECO:0000313" key="2">
    <source>
        <dbReference type="Proteomes" id="UP001552299"/>
    </source>
</evidence>
<dbReference type="EMBL" id="JANQDX010000009">
    <property type="protein sequence ID" value="KAL0919081.1"/>
    <property type="molecule type" value="Genomic_DNA"/>
</dbReference>
<evidence type="ECO:0000313" key="1">
    <source>
        <dbReference type="EMBL" id="KAL0919081.1"/>
    </source>
</evidence>
<gene>
    <name evidence="1" type="ORF">M5K25_011150</name>
</gene>
<keyword evidence="2" id="KW-1185">Reference proteome</keyword>
<proteinExistence type="predicted"/>
<organism evidence="1 2">
    <name type="scientific">Dendrobium thyrsiflorum</name>
    <name type="common">Pinecone-like raceme dendrobium</name>
    <name type="synonym">Orchid</name>
    <dbReference type="NCBI Taxonomy" id="117978"/>
    <lineage>
        <taxon>Eukaryota</taxon>
        <taxon>Viridiplantae</taxon>
        <taxon>Streptophyta</taxon>
        <taxon>Embryophyta</taxon>
        <taxon>Tracheophyta</taxon>
        <taxon>Spermatophyta</taxon>
        <taxon>Magnoliopsida</taxon>
        <taxon>Liliopsida</taxon>
        <taxon>Asparagales</taxon>
        <taxon>Orchidaceae</taxon>
        <taxon>Epidendroideae</taxon>
        <taxon>Malaxideae</taxon>
        <taxon>Dendrobiinae</taxon>
        <taxon>Dendrobium</taxon>
    </lineage>
</organism>
<comment type="caution">
    <text evidence="1">The sequence shown here is derived from an EMBL/GenBank/DDBJ whole genome shotgun (WGS) entry which is preliminary data.</text>
</comment>
<accession>A0ABD0V2C4</accession>
<sequence length="190" mass="20752">MNIHVHLEDGIVEVIGKNNSSSIVMVCSNFSVRAATVGITTIYVRARQRSGHERLSQSVKVEVYKPLQLHPDYIYLTPGSSYLLTAKGGPITGGFMEYASMDEATAVVQASSGKLSAISIGNAGSLFSFYEVCNNYKWTVDNEKTVQRKDAGSLTSVVEKLQLQCADGWSTFCNFSDSDVGFIKELFGRT</sequence>
<dbReference type="InterPro" id="IPR045197">
    <property type="entry name" value="NUP210-like"/>
</dbReference>
<reference evidence="1 2" key="1">
    <citation type="journal article" date="2024" name="Plant Biotechnol. J.">
        <title>Dendrobium thyrsiflorum genome and its molecular insights into genes involved in important horticultural traits.</title>
        <authorList>
            <person name="Chen B."/>
            <person name="Wang J.Y."/>
            <person name="Zheng P.J."/>
            <person name="Li K.L."/>
            <person name="Liang Y.M."/>
            <person name="Chen X.F."/>
            <person name="Zhang C."/>
            <person name="Zhao X."/>
            <person name="He X."/>
            <person name="Zhang G.Q."/>
            <person name="Liu Z.J."/>
            <person name="Xu Q."/>
        </authorList>
    </citation>
    <scope>NUCLEOTIDE SEQUENCE [LARGE SCALE GENOMIC DNA]</scope>
    <source>
        <strain evidence="1">GZMU011</strain>
    </source>
</reference>